<keyword evidence="1" id="KW-1133">Transmembrane helix</keyword>
<sequence>MLSLYFPRVFGYAKVASSAGDCVLITVVTQTTPFYWLFLQMRAIQKKQFYCAPDDLLKKTL</sequence>
<keyword evidence="1" id="KW-0472">Membrane</keyword>
<proteinExistence type="predicted"/>
<feature type="transmembrane region" description="Helical" evidence="1">
    <location>
        <begin position="12"/>
        <end position="38"/>
    </location>
</feature>
<protein>
    <submittedName>
        <fullName evidence="2">Uncharacterized protein</fullName>
    </submittedName>
</protein>
<gene>
    <name evidence="2" type="ORF">A7985_11800</name>
</gene>
<comment type="caution">
    <text evidence="2">The sequence shown here is derived from an EMBL/GenBank/DDBJ whole genome shotgun (WGS) entry which is preliminary data.</text>
</comment>
<accession>A0A1C0TQR9</accession>
<organism evidence="2 3">
    <name type="scientific">Pseudoalteromonas luteoviolacea</name>
    <dbReference type="NCBI Taxonomy" id="43657"/>
    <lineage>
        <taxon>Bacteria</taxon>
        <taxon>Pseudomonadati</taxon>
        <taxon>Pseudomonadota</taxon>
        <taxon>Gammaproteobacteria</taxon>
        <taxon>Alteromonadales</taxon>
        <taxon>Pseudoalteromonadaceae</taxon>
        <taxon>Pseudoalteromonas</taxon>
    </lineage>
</organism>
<reference evidence="3" key="1">
    <citation type="submission" date="2016-07" db="EMBL/GenBank/DDBJ databases">
        <authorList>
            <person name="Florea S."/>
            <person name="Webb J.S."/>
            <person name="Jaromczyk J."/>
            <person name="Schardl C.L."/>
        </authorList>
    </citation>
    <scope>NUCLEOTIDE SEQUENCE [LARGE SCALE GENOMIC DNA]</scope>
    <source>
        <strain evidence="3">IPB1</strain>
    </source>
</reference>
<name>A0A1C0TQR9_9GAMM</name>
<keyword evidence="1" id="KW-0812">Transmembrane</keyword>
<dbReference type="AlphaFoldDB" id="A0A1C0TQR9"/>
<dbReference type="EMBL" id="MAUJ01000003">
    <property type="protein sequence ID" value="OCQ21302.1"/>
    <property type="molecule type" value="Genomic_DNA"/>
</dbReference>
<evidence type="ECO:0000256" key="1">
    <source>
        <dbReference type="SAM" id="Phobius"/>
    </source>
</evidence>
<evidence type="ECO:0000313" key="3">
    <source>
        <dbReference type="Proteomes" id="UP000093366"/>
    </source>
</evidence>
<dbReference type="Proteomes" id="UP000093366">
    <property type="component" value="Unassembled WGS sequence"/>
</dbReference>
<evidence type="ECO:0000313" key="2">
    <source>
        <dbReference type="EMBL" id="OCQ21302.1"/>
    </source>
</evidence>